<gene>
    <name evidence="1" type="ORF">L6452_04931</name>
</gene>
<reference evidence="2" key="1">
    <citation type="journal article" date="2022" name="Mol. Ecol. Resour.">
        <title>The genomes of chicory, endive, great burdock and yacon provide insights into Asteraceae palaeo-polyploidization history and plant inulin production.</title>
        <authorList>
            <person name="Fan W."/>
            <person name="Wang S."/>
            <person name="Wang H."/>
            <person name="Wang A."/>
            <person name="Jiang F."/>
            <person name="Liu H."/>
            <person name="Zhao H."/>
            <person name="Xu D."/>
            <person name="Zhang Y."/>
        </authorList>
    </citation>
    <scope>NUCLEOTIDE SEQUENCE [LARGE SCALE GENOMIC DNA]</scope>
    <source>
        <strain evidence="2">cv. Niubang</strain>
    </source>
</reference>
<evidence type="ECO:0000313" key="2">
    <source>
        <dbReference type="Proteomes" id="UP001055879"/>
    </source>
</evidence>
<sequence length="81" mass="8799">MEPTVEAGLVGSEIHGFKTMKGLEEVGSWAKGGILCYCNVLKLEKHEVAGVGHLYRVHIPNAVLATVVLLQQLLCTLLRCI</sequence>
<protein>
    <submittedName>
        <fullName evidence="1">Uncharacterized protein</fullName>
    </submittedName>
</protein>
<comment type="caution">
    <text evidence="1">The sequence shown here is derived from an EMBL/GenBank/DDBJ whole genome shotgun (WGS) entry which is preliminary data.</text>
</comment>
<reference evidence="1 2" key="2">
    <citation type="journal article" date="2022" name="Mol. Ecol. Resour.">
        <title>The genomes of chicory, endive, great burdock and yacon provide insights into Asteraceae paleo-polyploidization history and plant inulin production.</title>
        <authorList>
            <person name="Fan W."/>
            <person name="Wang S."/>
            <person name="Wang H."/>
            <person name="Wang A."/>
            <person name="Jiang F."/>
            <person name="Liu H."/>
            <person name="Zhao H."/>
            <person name="Xu D."/>
            <person name="Zhang Y."/>
        </authorList>
    </citation>
    <scope>NUCLEOTIDE SEQUENCE [LARGE SCALE GENOMIC DNA]</scope>
    <source>
        <strain evidence="2">cv. Niubang</strain>
    </source>
</reference>
<organism evidence="1 2">
    <name type="scientific">Arctium lappa</name>
    <name type="common">Greater burdock</name>
    <name type="synonym">Lappa major</name>
    <dbReference type="NCBI Taxonomy" id="4217"/>
    <lineage>
        <taxon>Eukaryota</taxon>
        <taxon>Viridiplantae</taxon>
        <taxon>Streptophyta</taxon>
        <taxon>Embryophyta</taxon>
        <taxon>Tracheophyta</taxon>
        <taxon>Spermatophyta</taxon>
        <taxon>Magnoliopsida</taxon>
        <taxon>eudicotyledons</taxon>
        <taxon>Gunneridae</taxon>
        <taxon>Pentapetalae</taxon>
        <taxon>asterids</taxon>
        <taxon>campanulids</taxon>
        <taxon>Asterales</taxon>
        <taxon>Asteraceae</taxon>
        <taxon>Carduoideae</taxon>
        <taxon>Cardueae</taxon>
        <taxon>Arctiinae</taxon>
        <taxon>Arctium</taxon>
    </lineage>
</organism>
<dbReference type="Proteomes" id="UP001055879">
    <property type="component" value="Linkage Group LG02"/>
</dbReference>
<accession>A0ACB9EEL2</accession>
<name>A0ACB9EEL2_ARCLA</name>
<proteinExistence type="predicted"/>
<evidence type="ECO:0000313" key="1">
    <source>
        <dbReference type="EMBL" id="KAI3757394.1"/>
    </source>
</evidence>
<keyword evidence="2" id="KW-1185">Reference proteome</keyword>
<dbReference type="EMBL" id="CM042048">
    <property type="protein sequence ID" value="KAI3757394.1"/>
    <property type="molecule type" value="Genomic_DNA"/>
</dbReference>